<feature type="domain" description="NADH:quinone oxidoreductase/Mrp antiporter transmembrane" evidence="7">
    <location>
        <begin position="114"/>
        <end position="384"/>
    </location>
</feature>
<organism evidence="8 9">
    <name type="scientific">Campylobacter canadensis</name>
    <dbReference type="NCBI Taxonomy" id="449520"/>
    <lineage>
        <taxon>Bacteria</taxon>
        <taxon>Pseudomonadati</taxon>
        <taxon>Campylobacterota</taxon>
        <taxon>Epsilonproteobacteria</taxon>
        <taxon>Campylobacterales</taxon>
        <taxon>Campylobacteraceae</taxon>
        <taxon>Campylobacter</taxon>
    </lineage>
</organism>
<feature type="transmembrane region" description="Helical" evidence="6">
    <location>
        <begin position="34"/>
        <end position="52"/>
    </location>
</feature>
<dbReference type="Proteomes" id="UP000786183">
    <property type="component" value="Unassembled WGS sequence"/>
</dbReference>
<keyword evidence="4 6" id="KW-0472">Membrane</keyword>
<dbReference type="EMBL" id="JACGBB010000002">
    <property type="protein sequence ID" value="MBZ7986785.1"/>
    <property type="molecule type" value="Genomic_DNA"/>
</dbReference>
<feature type="transmembrane region" description="Helical" evidence="6">
    <location>
        <begin position="117"/>
        <end position="136"/>
    </location>
</feature>
<sequence>MISSELNFSLLLPYLLPTFTACVLLLFSKFFTQSALKSVSILSIVLNIIFIFNQEYNTSFFNLLSFTKISQYAIILIASINIYYILSIKNEYKSEFYALLLFMLTCFSFLVSTKNLIMIFVCLEGSSLALYSLIAFKKSAIKASLKYFNYGMISSAFFAFGSAMYYYSSADLNIKYIELSSPVQIIAFAMIGATILFKLSVAPFHLWLKDVYLKSDTLLAGFISVAPKSAIIIVANILLANAQNSFAFCIIAAFSMLFASFMSLKQTDAKSMLVLSSISHSSFALIIATISNQGAYLNYALFYFISFAFVNLAVFLILSSFKSTKYEDINGFFKAYPLYAIALVVLLLNLAAIPPFGVFFAKVLAIYASLKFNFIIALCMALSSLIMLFAYLKFIKAIFADSSTKYFIYFTNTQKALIAFSIIVSFISSLVLNYI</sequence>
<keyword evidence="2 5" id="KW-0812">Transmembrane</keyword>
<feature type="transmembrane region" description="Helical" evidence="6">
    <location>
        <begin position="6"/>
        <end position="27"/>
    </location>
</feature>
<feature type="transmembrane region" description="Helical" evidence="6">
    <location>
        <begin position="416"/>
        <end position="434"/>
    </location>
</feature>
<reference evidence="8 9" key="1">
    <citation type="submission" date="2020-07" db="EMBL/GenBank/DDBJ databases">
        <title>Transfer of Campylobacter canadensis to the novel genus Avispirillum gen. nov., that also includes two novel species recovered from migratory waterfowl: Avispirillum anseris sp. nov. and Avispirillum brantae sp. nov.</title>
        <authorList>
            <person name="Miller W.G."/>
            <person name="Chapman M.H."/>
            <person name="Yee E."/>
            <person name="Inglis G.D."/>
        </authorList>
    </citation>
    <scope>NUCLEOTIDE SEQUENCE [LARGE SCALE GENOMIC DNA]</scope>
    <source>
        <strain evidence="8 9">L283</strain>
    </source>
</reference>
<dbReference type="RefSeq" id="WP_224325138.1">
    <property type="nucleotide sequence ID" value="NZ_JACGBB010000002.1"/>
</dbReference>
<feature type="transmembrane region" description="Helical" evidence="6">
    <location>
        <begin position="338"/>
        <end position="368"/>
    </location>
</feature>
<dbReference type="Pfam" id="PF00361">
    <property type="entry name" value="Proton_antipo_M"/>
    <property type="match status" value="1"/>
</dbReference>
<proteinExistence type="predicted"/>
<protein>
    <recommendedName>
        <fullName evidence="7">NADH:quinone oxidoreductase/Mrp antiporter transmembrane domain-containing protein</fullName>
    </recommendedName>
</protein>
<evidence type="ECO:0000256" key="2">
    <source>
        <dbReference type="ARBA" id="ARBA00022692"/>
    </source>
</evidence>
<feature type="transmembrane region" description="Helical" evidence="6">
    <location>
        <begin position="374"/>
        <end position="395"/>
    </location>
</feature>
<dbReference type="InterPro" id="IPR001750">
    <property type="entry name" value="ND/Mrp_TM"/>
</dbReference>
<dbReference type="PANTHER" id="PTHR22773">
    <property type="entry name" value="NADH DEHYDROGENASE"/>
    <property type="match status" value="1"/>
</dbReference>
<evidence type="ECO:0000259" key="7">
    <source>
        <dbReference type="Pfam" id="PF00361"/>
    </source>
</evidence>
<comment type="caution">
    <text evidence="8">The sequence shown here is derived from an EMBL/GenBank/DDBJ whole genome shotgun (WGS) entry which is preliminary data.</text>
</comment>
<feature type="transmembrane region" description="Helical" evidence="6">
    <location>
        <begin position="95"/>
        <end position="111"/>
    </location>
</feature>
<evidence type="ECO:0000256" key="3">
    <source>
        <dbReference type="ARBA" id="ARBA00022989"/>
    </source>
</evidence>
<feature type="transmembrane region" description="Helical" evidence="6">
    <location>
        <begin position="148"/>
        <end position="167"/>
    </location>
</feature>
<evidence type="ECO:0000256" key="1">
    <source>
        <dbReference type="ARBA" id="ARBA00004127"/>
    </source>
</evidence>
<accession>A0ABS7WPV0</accession>
<feature type="transmembrane region" description="Helical" evidence="6">
    <location>
        <begin position="179"/>
        <end position="197"/>
    </location>
</feature>
<evidence type="ECO:0000256" key="6">
    <source>
        <dbReference type="SAM" id="Phobius"/>
    </source>
</evidence>
<feature type="transmembrane region" description="Helical" evidence="6">
    <location>
        <begin position="296"/>
        <end position="318"/>
    </location>
</feature>
<evidence type="ECO:0000313" key="9">
    <source>
        <dbReference type="Proteomes" id="UP000786183"/>
    </source>
</evidence>
<evidence type="ECO:0000256" key="5">
    <source>
        <dbReference type="RuleBase" id="RU000320"/>
    </source>
</evidence>
<comment type="subcellular location">
    <subcellularLocation>
        <location evidence="1">Endomembrane system</location>
        <topology evidence="1">Multi-pass membrane protein</topology>
    </subcellularLocation>
    <subcellularLocation>
        <location evidence="5">Membrane</location>
        <topology evidence="5">Multi-pass membrane protein</topology>
    </subcellularLocation>
</comment>
<feature type="transmembrane region" description="Helical" evidence="6">
    <location>
        <begin position="245"/>
        <end position="264"/>
    </location>
</feature>
<keyword evidence="3 6" id="KW-1133">Transmembrane helix</keyword>
<feature type="transmembrane region" description="Helical" evidence="6">
    <location>
        <begin position="72"/>
        <end position="88"/>
    </location>
</feature>
<name>A0ABS7WPV0_9BACT</name>
<keyword evidence="9" id="KW-1185">Reference proteome</keyword>
<evidence type="ECO:0000313" key="8">
    <source>
        <dbReference type="EMBL" id="MBZ7986785.1"/>
    </source>
</evidence>
<gene>
    <name evidence="8" type="ORF">AVCANL283_01465</name>
</gene>
<evidence type="ECO:0000256" key="4">
    <source>
        <dbReference type="ARBA" id="ARBA00023136"/>
    </source>
</evidence>
<feature type="transmembrane region" description="Helical" evidence="6">
    <location>
        <begin position="218"/>
        <end position="239"/>
    </location>
</feature>